<organism evidence="1 2">
    <name type="scientific">Acetatifactor muris</name>
    <dbReference type="NCBI Taxonomy" id="879566"/>
    <lineage>
        <taxon>Bacteria</taxon>
        <taxon>Bacillati</taxon>
        <taxon>Bacillota</taxon>
        <taxon>Clostridia</taxon>
        <taxon>Lachnospirales</taxon>
        <taxon>Lachnospiraceae</taxon>
        <taxon>Acetatifactor</taxon>
    </lineage>
</organism>
<dbReference type="InterPro" id="IPR014867">
    <property type="entry name" value="Spore_coat_CotH_CotH2/3/7"/>
</dbReference>
<evidence type="ECO:0000313" key="2">
    <source>
        <dbReference type="Proteomes" id="UP000236311"/>
    </source>
</evidence>
<evidence type="ECO:0000313" key="1">
    <source>
        <dbReference type="EMBL" id="SOY31638.1"/>
    </source>
</evidence>
<dbReference type="AlphaFoldDB" id="A0A2K4ZMD6"/>
<name>A0A2K4ZMD6_9FIRM</name>
<protein>
    <submittedName>
        <fullName evidence="1">CotH protein</fullName>
    </submittedName>
</protein>
<dbReference type="Proteomes" id="UP000236311">
    <property type="component" value="Unassembled WGS sequence"/>
</dbReference>
<dbReference type="RefSeq" id="WP_103241626.1">
    <property type="nucleotide sequence ID" value="NZ_JANJZD010000028.1"/>
</dbReference>
<accession>A0A2K4ZMD6</accession>
<gene>
    <name evidence="1" type="ORF">AMURIS_04382</name>
</gene>
<dbReference type="OrthoDB" id="9803752at2"/>
<proteinExistence type="predicted"/>
<reference evidence="1 2" key="1">
    <citation type="submission" date="2018-01" db="EMBL/GenBank/DDBJ databases">
        <authorList>
            <person name="Gaut B.S."/>
            <person name="Morton B.R."/>
            <person name="Clegg M.T."/>
            <person name="Duvall M.R."/>
        </authorList>
    </citation>
    <scope>NUCLEOTIDE SEQUENCE [LARGE SCALE GENOMIC DNA]</scope>
    <source>
        <strain evidence="1">GP69</strain>
    </source>
</reference>
<sequence length="560" mass="66327">MNRMKLHRMGITILIGFMLLTGIYAVKYYRIVSTKGYHDILLENCLIQIDDIEENFGKLTERIPEYNPGIYYMGTLLPYDKQNNRLYLPQNYKETKWYGELTAVIEGEVCPIYVLSDEMIEEKVRAIREGHDFILYVQINDEEYYKVLLTITGMPLISLNTEYEKEAEEIPYEVDPDKSIFGSETRYYGDFLMIDSGVRSGQYQITEAALCYHYKGASTLGFEKKSYSIDLLDYRGEKINVSLAGMRSDSTWKLNALCTDKNLIREITASQIWELFDEANVDINEAGPNMEYVELIVDNEYRGVYCLVEPIDAKKMELQEDDVLYKVIDWQVPDAEDILGSVNMGWKVQYPIRIRYPKEIRDYRKAWYPMDDYLNLFHRGNEIEYDEAMKHINLDNFCDMFLFTMVVCGSDNAYKNTYYVAESNNGIENYQMKQIPWDLDYTFGNEYCFESERNVAFKKDSYDKIYAEDALIRLFGSNPEAIGDRLKEKWEEYRHSFLATEYVINLMEENREYLLETGAFKREKERWPQSGADMDIEYLKDFQDTRMRWLDDYFEAWLKY</sequence>
<keyword evidence="2" id="KW-1185">Reference proteome</keyword>
<dbReference type="Pfam" id="PF08757">
    <property type="entry name" value="CotH"/>
    <property type="match status" value="1"/>
</dbReference>
<dbReference type="EMBL" id="OFSM01000028">
    <property type="protein sequence ID" value="SOY31638.1"/>
    <property type="molecule type" value="Genomic_DNA"/>
</dbReference>